<dbReference type="Gene3D" id="1.10.510.10">
    <property type="entry name" value="Transferase(Phosphotransferase) domain 1"/>
    <property type="match status" value="1"/>
</dbReference>
<dbReference type="PROSITE" id="PS50011">
    <property type="entry name" value="PROTEIN_KINASE_DOM"/>
    <property type="match status" value="1"/>
</dbReference>
<dbReference type="CDD" id="cd07302">
    <property type="entry name" value="CHD"/>
    <property type="match status" value="1"/>
</dbReference>
<dbReference type="Gene3D" id="2.60.40.640">
    <property type="match status" value="1"/>
</dbReference>
<dbReference type="Pfam" id="PF07701">
    <property type="entry name" value="HNOBA"/>
    <property type="match status" value="1"/>
</dbReference>
<dbReference type="InterPro" id="IPR029787">
    <property type="entry name" value="Nucleotide_cyclase"/>
</dbReference>
<keyword evidence="9 14" id="KW-1133">Transmembrane helix</keyword>
<evidence type="ECO:0000256" key="10">
    <source>
        <dbReference type="ARBA" id="ARBA00023136"/>
    </source>
</evidence>
<keyword evidence="18" id="KW-1185">Reference proteome</keyword>
<dbReference type="InterPro" id="IPR011645">
    <property type="entry name" value="HNOB_dom_associated"/>
</dbReference>
<protein>
    <recommendedName>
        <fullName evidence="5">guanylate cyclase</fullName>
        <ecNumber evidence="5">4.6.1.2</ecNumber>
    </recommendedName>
</protein>
<name>A0ABQ8J2T8_DERPT</name>
<evidence type="ECO:0000259" key="16">
    <source>
        <dbReference type="PROSITE" id="PS50125"/>
    </source>
</evidence>
<dbReference type="Gene3D" id="2.130.10.10">
    <property type="entry name" value="YVTN repeat-like/Quinoprotein amine dehydrogenase"/>
    <property type="match status" value="2"/>
</dbReference>
<dbReference type="Gene3D" id="2.60.40.840">
    <property type="match status" value="1"/>
</dbReference>
<feature type="non-terminal residue" evidence="17">
    <location>
        <position position="1818"/>
    </location>
</feature>
<dbReference type="PRINTS" id="PR00309">
    <property type="entry name" value="ARRESTIN"/>
</dbReference>
<reference evidence="17 18" key="2">
    <citation type="journal article" date="2022" name="Mol. Biol. Evol.">
        <title>Comparative Genomics Reveals Insights into the Divergent Evolution of Astigmatic Mites and Household Pest Adaptations.</title>
        <authorList>
            <person name="Xiong Q."/>
            <person name="Wan A.T."/>
            <person name="Liu X."/>
            <person name="Fung C.S."/>
            <person name="Xiao X."/>
            <person name="Malainual N."/>
            <person name="Hou J."/>
            <person name="Wang L."/>
            <person name="Wang M."/>
            <person name="Yang K.Y."/>
            <person name="Cui Y."/>
            <person name="Leung E.L."/>
            <person name="Nong W."/>
            <person name="Shin S.K."/>
            <person name="Au S.W."/>
            <person name="Jeong K.Y."/>
            <person name="Chew F.T."/>
            <person name="Hui J.H."/>
            <person name="Leung T.F."/>
            <person name="Tungtrongchitr A."/>
            <person name="Zhong N."/>
            <person name="Liu Z."/>
            <person name="Tsui S.K."/>
        </authorList>
    </citation>
    <scope>NUCLEOTIDE SEQUENCE [LARGE SCALE GENOMIC DNA]</scope>
    <source>
        <strain evidence="17">Derp</strain>
    </source>
</reference>
<feature type="transmembrane region" description="Helical" evidence="14">
    <location>
        <begin position="1172"/>
        <end position="1197"/>
    </location>
</feature>
<dbReference type="Pfam" id="PF00211">
    <property type="entry name" value="Guanylate_cyc"/>
    <property type="match status" value="1"/>
</dbReference>
<dbReference type="SUPFAM" id="SSF50978">
    <property type="entry name" value="WD40 repeat-like"/>
    <property type="match status" value="1"/>
</dbReference>
<dbReference type="InterPro" id="IPR000719">
    <property type="entry name" value="Prot_kinase_dom"/>
</dbReference>
<dbReference type="Pfam" id="PF00339">
    <property type="entry name" value="Arrestin_N"/>
    <property type="match status" value="2"/>
</dbReference>
<dbReference type="Gene3D" id="6.10.250.780">
    <property type="match status" value="1"/>
</dbReference>
<dbReference type="SMART" id="SM00044">
    <property type="entry name" value="CYCc"/>
    <property type="match status" value="1"/>
</dbReference>
<reference evidence="17 18" key="1">
    <citation type="journal article" date="2018" name="J. Allergy Clin. Immunol.">
        <title>High-quality assembly of Dermatophagoides pteronyssinus genome and transcriptome reveals a wide range of novel allergens.</title>
        <authorList>
            <person name="Liu X.Y."/>
            <person name="Yang K.Y."/>
            <person name="Wang M.Q."/>
            <person name="Kwok J.S."/>
            <person name="Zeng X."/>
            <person name="Yang Z."/>
            <person name="Xiao X.J."/>
            <person name="Lau C.P."/>
            <person name="Li Y."/>
            <person name="Huang Z.M."/>
            <person name="Ba J.G."/>
            <person name="Yim A.K."/>
            <person name="Ouyang C.Y."/>
            <person name="Ngai S.M."/>
            <person name="Chan T.F."/>
            <person name="Leung E.L."/>
            <person name="Liu L."/>
            <person name="Liu Z.G."/>
            <person name="Tsui S.K."/>
        </authorList>
    </citation>
    <scope>NUCLEOTIDE SEQUENCE [LARGE SCALE GENOMIC DNA]</scope>
    <source>
        <strain evidence="17">Derp</strain>
    </source>
</reference>
<dbReference type="InterPro" id="IPR050401">
    <property type="entry name" value="Cyclic_nucleotide_synthase"/>
</dbReference>
<organism evidence="17 18">
    <name type="scientific">Dermatophagoides pteronyssinus</name>
    <name type="common">European house dust mite</name>
    <dbReference type="NCBI Taxonomy" id="6956"/>
    <lineage>
        <taxon>Eukaryota</taxon>
        <taxon>Metazoa</taxon>
        <taxon>Ecdysozoa</taxon>
        <taxon>Arthropoda</taxon>
        <taxon>Chelicerata</taxon>
        <taxon>Arachnida</taxon>
        <taxon>Acari</taxon>
        <taxon>Acariformes</taxon>
        <taxon>Sarcoptiformes</taxon>
        <taxon>Astigmata</taxon>
        <taxon>Psoroptidia</taxon>
        <taxon>Analgoidea</taxon>
        <taxon>Pyroglyphidae</taxon>
        <taxon>Dermatophagoidinae</taxon>
        <taxon>Dermatophagoides</taxon>
    </lineage>
</organism>
<keyword evidence="8" id="KW-0547">Nucleotide-binding</keyword>
<dbReference type="InterPro" id="IPR014756">
    <property type="entry name" value="Ig_E-set"/>
</dbReference>
<dbReference type="InterPro" id="IPR001245">
    <property type="entry name" value="Ser-Thr/Tyr_kinase_cat_dom"/>
</dbReference>
<dbReference type="Pfam" id="PF00400">
    <property type="entry name" value="WD40"/>
    <property type="match status" value="2"/>
</dbReference>
<gene>
    <name evidence="17" type="ORF">DERP_011959</name>
</gene>
<sequence length="1818" mass="207531">NNNNNEDSKKQGTRVFKKSSPNGKITVYLGKRDFVDHLNHIDPIDGVVLIDPDYIKERKVYGHVLAAFRYGREDLDVLGLTFRKDLFLSAEQLYPPKITNTTSTNITTITTTNNNNNNDNNQIQSATATTSRSLTRLQERLIKKLGSNAYPFFFELPPHCPASVTLQPAPGDTGKPCGVDYELKAYVADSVNDKPHKRNSVRLAIRKIVYAPSKQGDQPCIEISKDFVMSPNKLHLEASLDKELYHHGEDIVVNVHIANNSNRTVKKIKVSVRQFADICLFSTAQYKCTVAEIESEDGCPIGPGFTLSKVYNLKPLLSENKDKRGLALDGQLKHEDTNLASSTIIIDPTQKENLGIIVRYKVKVKLLLGPLGGDVVAELPFILMHPKPNDESSMIMTTTTTGTTTAATNAATKTSDILKNDGKKIGEDNSNSGNTNNGHLIQLEEDDEDNDDIIFEDFARLLNKAESEFTRPGRSFGNCLRGCQWAPDGSCICTNSDDHRIRIFNLPEKFLHDNLDIVDDSKEPEELHSVLELKESQIIYDYCWYPYMNSLDYSTCFLLCCSRDVPIHLWDAYTGRIFSSFLAENNVNELVSARSIRFMECGRKILAGYEKFLCVFDLSRPDDIPKGIISCLSTCNNNDNNQLFATGSFNRLIGLYDSRTMENIATIKGHYGGITHLHLSSDNIRLYSGARKDNEILCWDLRNYGEILHIIQRNCPTNQRIYFDLNGPDDENILATGDNQMVRFYNLKSNEQQPTMDDKILKSFNEFHSHNNRKCQSKYKIYLNLTKETYPNQCNETAALGKAYDIITRQKIVALIGPACSDDVQVVGRLAAHLGIPLLTGLGDVINDDRSAYNTLIRTSYDLRDKARAILAFMAHHNWYHFGLIYRYQDIYYSTLAEELLQRNHNEYKNFRCTCKESYNRDHNKTILTNLRLIMDRMRSCARIIVIIGGEKEVRNMMLIAYSMNMTNGDYAFIYTELIEKEAIGNTSWAGGNESKEIKEKLKYAYQSLLILSLNQPPGEHYKNFSDQVKYLSLKEYNYKYNEQMVNYFTASFHDSVLLLCKSLRENQPKFFHYHSTKASIKDIRKMILKSMKNVTFSGISGNVTIDLDGDRIADYALLDQTNPETGLFEVALRYYGATQTYETIKQIHWPNGLVPKDIPKCGFDGAICKRITFLGITIVTIVTVLFLSILLVVFILRKIKYKFALANMSWKIRWDEIEQINLERSNYDFDHKEDIGESDSIKIVMDSVVTGMYKGNQVVIKKLRTTKFDLSKEMLIEVKIMREISHDNLTRFFGICTENCLAIVTEYCSKGSLRGLLANSSLNLDWIFRCSIINDIISGMTHLHNSEHCYHGRLHSNNCLIDSRFCVKISDFGLRQLKNDNDLGLIYSCQSIDNLTDNLHLKLSRKCQQNCLKEEHNENLLYYAPEFFQPCKCKKNHLDSYCLQTNSGSQKGDSYSFGIILQEIILRKEPFFPHQKHMHLSEIIKRSKFENLRPSVPIDACVPELYSLMVSCWTTNPDDRPDFYQIKCEMKNLMKTLNINNNLSINSTLTENLLIRMEQYAIDLEMIVRQRTNQLAEEKKKTEELLYQILPKPVADQLKRGKMFEPNFFDSVTIFFSDIVGFTHLSSNSTPMQVVDFLNDLYTFFDSIISDYDVYKVETIGDSYMVVSGLPEKNGIEHARQICRMALKILEMMPSFVIKHRPEEKLKLRIGINTGSCCAGCVGNIRPRFCLFGDAVNTASRMESNGEPLKIHVSSSTKSVLELFGTFILEPRGEIFIKGKGKMLTYWLLILFQNTQILPLAKRNFSRSASRCFGSII</sequence>
<dbReference type="InterPro" id="IPR011022">
    <property type="entry name" value="Arrestin_C-like"/>
</dbReference>
<evidence type="ECO:0000256" key="12">
    <source>
        <dbReference type="ARBA" id="ARBA00023239"/>
    </source>
</evidence>
<dbReference type="InterPro" id="IPR001680">
    <property type="entry name" value="WD40_rpt"/>
</dbReference>
<evidence type="ECO:0000256" key="8">
    <source>
        <dbReference type="ARBA" id="ARBA00022741"/>
    </source>
</evidence>
<evidence type="ECO:0000256" key="6">
    <source>
        <dbReference type="ARBA" id="ARBA00022692"/>
    </source>
</evidence>
<accession>A0ABQ8J2T8</accession>
<dbReference type="PROSITE" id="PS50125">
    <property type="entry name" value="GUANYLATE_CYCLASE_2"/>
    <property type="match status" value="1"/>
</dbReference>
<dbReference type="InterPro" id="IPR001828">
    <property type="entry name" value="ANF_lig-bd_rcpt"/>
</dbReference>
<dbReference type="EC" id="4.6.1.2" evidence="5"/>
<comment type="similarity">
    <text evidence="4">Belongs to the arrestin family.</text>
</comment>
<keyword evidence="12" id="KW-0456">Lyase</keyword>
<dbReference type="InterPro" id="IPR000698">
    <property type="entry name" value="Arrestin"/>
</dbReference>
<comment type="subcellular location">
    <subcellularLocation>
        <location evidence="2">Cell membrane</location>
        <topology evidence="2">Single-pass type I membrane protein</topology>
    </subcellularLocation>
    <subcellularLocation>
        <location evidence="3">Cytoplasmic vesicle</location>
        <location evidence="3">Autophagosome</location>
    </subcellularLocation>
</comment>
<dbReference type="InterPro" id="IPR036322">
    <property type="entry name" value="WD40_repeat_dom_sf"/>
</dbReference>
<dbReference type="PROSITE" id="PS00295">
    <property type="entry name" value="ARRESTINS"/>
    <property type="match status" value="1"/>
</dbReference>
<evidence type="ECO:0000256" key="4">
    <source>
        <dbReference type="ARBA" id="ARBA00005298"/>
    </source>
</evidence>
<dbReference type="InterPro" id="IPR011009">
    <property type="entry name" value="Kinase-like_dom_sf"/>
</dbReference>
<dbReference type="CDD" id="cd06352">
    <property type="entry name" value="PBP1_NPR_GC-like"/>
    <property type="match status" value="1"/>
</dbReference>
<evidence type="ECO:0000256" key="7">
    <source>
        <dbReference type="ARBA" id="ARBA00022729"/>
    </source>
</evidence>
<evidence type="ECO:0000256" key="3">
    <source>
        <dbReference type="ARBA" id="ARBA00004419"/>
    </source>
</evidence>
<keyword evidence="6 14" id="KW-0812">Transmembrane</keyword>
<dbReference type="SUPFAM" id="SSF53822">
    <property type="entry name" value="Periplasmic binding protein-like I"/>
    <property type="match status" value="1"/>
</dbReference>
<dbReference type="InterPro" id="IPR001054">
    <property type="entry name" value="A/G_cyclase"/>
</dbReference>
<dbReference type="PANTHER" id="PTHR11920:SF300">
    <property type="entry name" value="ATRIAL NATRIURETIC PEPTIDE RECEPTOR 1"/>
    <property type="match status" value="1"/>
</dbReference>
<dbReference type="PANTHER" id="PTHR11920">
    <property type="entry name" value="GUANYLYL CYCLASE"/>
    <property type="match status" value="1"/>
</dbReference>
<evidence type="ECO:0000313" key="18">
    <source>
        <dbReference type="Proteomes" id="UP000887458"/>
    </source>
</evidence>
<dbReference type="SUPFAM" id="SSF55073">
    <property type="entry name" value="Nucleotide cyclase"/>
    <property type="match status" value="1"/>
</dbReference>
<feature type="non-terminal residue" evidence="17">
    <location>
        <position position="1"/>
    </location>
</feature>
<evidence type="ECO:0000256" key="13">
    <source>
        <dbReference type="ARBA" id="ARBA00023293"/>
    </source>
</evidence>
<evidence type="ECO:0000256" key="5">
    <source>
        <dbReference type="ARBA" id="ARBA00012202"/>
    </source>
</evidence>
<proteinExistence type="inferred from homology"/>
<dbReference type="Proteomes" id="UP000887458">
    <property type="component" value="Unassembled WGS sequence"/>
</dbReference>
<dbReference type="EMBL" id="NJHN03000086">
    <property type="protein sequence ID" value="KAH9416844.1"/>
    <property type="molecule type" value="Genomic_DNA"/>
</dbReference>
<dbReference type="InterPro" id="IPR017864">
    <property type="entry name" value="Arrestin_CS"/>
</dbReference>
<feature type="domain" description="Guanylate cyclase" evidence="16">
    <location>
        <begin position="1614"/>
        <end position="1744"/>
    </location>
</feature>
<evidence type="ECO:0000259" key="15">
    <source>
        <dbReference type="PROSITE" id="PS50011"/>
    </source>
</evidence>
<dbReference type="Pfam" id="PF02752">
    <property type="entry name" value="Arrestin_C"/>
    <property type="match status" value="1"/>
</dbReference>
<dbReference type="SUPFAM" id="SSF81296">
    <property type="entry name" value="E set domains"/>
    <property type="match status" value="3"/>
</dbReference>
<dbReference type="InterPro" id="IPR011021">
    <property type="entry name" value="Arrestin-like_N"/>
</dbReference>
<comment type="catalytic activity">
    <reaction evidence="1">
        <text>GTP = 3',5'-cyclic GMP + diphosphate</text>
        <dbReference type="Rhea" id="RHEA:13665"/>
        <dbReference type="ChEBI" id="CHEBI:33019"/>
        <dbReference type="ChEBI" id="CHEBI:37565"/>
        <dbReference type="ChEBI" id="CHEBI:57746"/>
        <dbReference type="EC" id="4.6.1.2"/>
    </reaction>
</comment>
<dbReference type="Pfam" id="PF01094">
    <property type="entry name" value="ANF_receptor"/>
    <property type="match status" value="1"/>
</dbReference>
<comment type="caution">
    <text evidence="17">The sequence shown here is derived from an EMBL/GenBank/DDBJ whole genome shotgun (WGS) entry which is preliminary data.</text>
</comment>
<evidence type="ECO:0000313" key="17">
    <source>
        <dbReference type="EMBL" id="KAH9416844.1"/>
    </source>
</evidence>
<keyword evidence="7" id="KW-0732">Signal</keyword>
<dbReference type="Gene3D" id="3.40.50.2300">
    <property type="match status" value="2"/>
</dbReference>
<evidence type="ECO:0000256" key="11">
    <source>
        <dbReference type="ARBA" id="ARBA00023180"/>
    </source>
</evidence>
<keyword evidence="13" id="KW-0141">cGMP biosynthesis</keyword>
<keyword evidence="11" id="KW-0325">Glycoprotein</keyword>
<feature type="domain" description="Protein kinase" evidence="15">
    <location>
        <begin position="1230"/>
        <end position="1538"/>
    </location>
</feature>
<dbReference type="InterPro" id="IPR014753">
    <property type="entry name" value="Arrestin_N"/>
</dbReference>
<evidence type="ECO:0000256" key="9">
    <source>
        <dbReference type="ARBA" id="ARBA00022989"/>
    </source>
</evidence>
<dbReference type="Pfam" id="PF07714">
    <property type="entry name" value="PK_Tyr_Ser-Thr"/>
    <property type="match status" value="2"/>
</dbReference>
<dbReference type="SUPFAM" id="SSF56112">
    <property type="entry name" value="Protein kinase-like (PK-like)"/>
    <property type="match status" value="1"/>
</dbReference>
<dbReference type="SMART" id="SM00320">
    <property type="entry name" value="WD40"/>
    <property type="match status" value="3"/>
</dbReference>
<evidence type="ECO:0000256" key="1">
    <source>
        <dbReference type="ARBA" id="ARBA00001436"/>
    </source>
</evidence>
<evidence type="ECO:0000256" key="2">
    <source>
        <dbReference type="ARBA" id="ARBA00004251"/>
    </source>
</evidence>
<dbReference type="Gene3D" id="3.30.70.1230">
    <property type="entry name" value="Nucleotide cyclase"/>
    <property type="match status" value="1"/>
</dbReference>
<dbReference type="InterPro" id="IPR014752">
    <property type="entry name" value="Arrestin-like_C"/>
</dbReference>
<evidence type="ECO:0000256" key="14">
    <source>
        <dbReference type="SAM" id="Phobius"/>
    </source>
</evidence>
<dbReference type="InterPro" id="IPR015943">
    <property type="entry name" value="WD40/YVTN_repeat-like_dom_sf"/>
</dbReference>
<dbReference type="InterPro" id="IPR028082">
    <property type="entry name" value="Peripla_BP_I"/>
</dbReference>
<dbReference type="SMART" id="SM01017">
    <property type="entry name" value="Arrestin_C"/>
    <property type="match status" value="1"/>
</dbReference>
<keyword evidence="10 14" id="KW-0472">Membrane</keyword>